<gene>
    <name evidence="6" type="primary">MED6</name>
    <name evidence="7" type="ORF">OSTQU699_LOCUS8332</name>
</gene>
<comment type="similarity">
    <text evidence="2 6">Belongs to the Mediator complex subunit 6 family.</text>
</comment>
<dbReference type="Gene3D" id="3.10.450.580">
    <property type="entry name" value="Mediator complex, subunit Med6"/>
    <property type="match status" value="1"/>
</dbReference>
<comment type="subcellular location">
    <subcellularLocation>
        <location evidence="1 6">Nucleus</location>
    </subcellularLocation>
</comment>
<evidence type="ECO:0000256" key="4">
    <source>
        <dbReference type="ARBA" id="ARBA00023163"/>
    </source>
</evidence>
<proteinExistence type="inferred from homology"/>
<dbReference type="OrthoDB" id="344220at2759"/>
<accession>A0A8S1JA56</accession>
<reference evidence="7" key="1">
    <citation type="submission" date="2020-12" db="EMBL/GenBank/DDBJ databases">
        <authorList>
            <person name="Iha C."/>
        </authorList>
    </citation>
    <scope>NUCLEOTIDE SEQUENCE</scope>
</reference>
<evidence type="ECO:0000256" key="3">
    <source>
        <dbReference type="ARBA" id="ARBA00023015"/>
    </source>
</evidence>
<keyword evidence="3 6" id="KW-0805">Transcription regulation</keyword>
<dbReference type="InterPro" id="IPR007018">
    <property type="entry name" value="Mediator_Med6"/>
</dbReference>
<name>A0A8S1JA56_9CHLO</name>
<keyword evidence="6" id="KW-0010">Activator</keyword>
<keyword evidence="5 6" id="KW-0539">Nucleus</keyword>
<dbReference type="GO" id="GO:0003712">
    <property type="term" value="F:transcription coregulator activity"/>
    <property type="evidence" value="ECO:0007669"/>
    <property type="project" value="InterPro"/>
</dbReference>
<comment type="subunit">
    <text evidence="6">Component of the Mediator complex.</text>
</comment>
<evidence type="ECO:0000256" key="6">
    <source>
        <dbReference type="RuleBase" id="RU364143"/>
    </source>
</evidence>
<dbReference type="InterPro" id="IPR038566">
    <property type="entry name" value="Mediator_Med6_sf"/>
</dbReference>
<keyword evidence="8" id="KW-1185">Reference proteome</keyword>
<evidence type="ECO:0000313" key="8">
    <source>
        <dbReference type="Proteomes" id="UP000708148"/>
    </source>
</evidence>
<evidence type="ECO:0000313" key="7">
    <source>
        <dbReference type="EMBL" id="CAD7702975.1"/>
    </source>
</evidence>
<dbReference type="GO" id="GO:0016592">
    <property type="term" value="C:mediator complex"/>
    <property type="evidence" value="ECO:0007669"/>
    <property type="project" value="InterPro"/>
</dbReference>
<sequence length="187" mass="21628">MTSYNNTKDLTDFSWRDELWLQYNPLDEVTVLRDYFALSPFYDPECNNEVAKMRNLDISMLPILPPGVEYVVQSSQEPHLYIIRKQYRYNPTTTTTQAFYYVHTGTVYQAPSLHAAILSRWKRCLFCVTKAFRRIRSDLDPLGEWKSVGGREGSWPGKVPEVKRALAKDQQEKLLEGSRLISGALAK</sequence>
<evidence type="ECO:0000256" key="1">
    <source>
        <dbReference type="ARBA" id="ARBA00004123"/>
    </source>
</evidence>
<organism evidence="7 8">
    <name type="scientific">Ostreobium quekettii</name>
    <dbReference type="NCBI Taxonomy" id="121088"/>
    <lineage>
        <taxon>Eukaryota</taxon>
        <taxon>Viridiplantae</taxon>
        <taxon>Chlorophyta</taxon>
        <taxon>core chlorophytes</taxon>
        <taxon>Ulvophyceae</taxon>
        <taxon>TCBD clade</taxon>
        <taxon>Bryopsidales</taxon>
        <taxon>Ostreobineae</taxon>
        <taxon>Ostreobiaceae</taxon>
        <taxon>Ostreobium</taxon>
    </lineage>
</organism>
<comment type="function">
    <text evidence="6">Component of the Mediator complex, a coactivator involved in the regulated transcription of nearly all RNA polymerase II-dependent genes. Mediator functions as a bridge to convey information from gene-specific regulatory proteins to the basal RNA polymerase II transcription machinery. Mediator is recruited to promoters by direct interactions with regulatory proteins and serves as a scaffold for the assembly of a functional preinitiation complex with RNA polymerase II and the general transcription factors.</text>
</comment>
<evidence type="ECO:0000256" key="5">
    <source>
        <dbReference type="ARBA" id="ARBA00023242"/>
    </source>
</evidence>
<dbReference type="Proteomes" id="UP000708148">
    <property type="component" value="Unassembled WGS sequence"/>
</dbReference>
<dbReference type="GO" id="GO:0006357">
    <property type="term" value="P:regulation of transcription by RNA polymerase II"/>
    <property type="evidence" value="ECO:0007669"/>
    <property type="project" value="InterPro"/>
</dbReference>
<dbReference type="AlphaFoldDB" id="A0A8S1JA56"/>
<dbReference type="EMBL" id="CAJHUC010002018">
    <property type="protein sequence ID" value="CAD7702975.1"/>
    <property type="molecule type" value="Genomic_DNA"/>
</dbReference>
<protein>
    <recommendedName>
        <fullName evidence="6">Mediator of RNA polymerase II transcription subunit 6</fullName>
    </recommendedName>
    <alternativeName>
        <fullName evidence="6">Mediator complex subunit 6</fullName>
    </alternativeName>
</protein>
<evidence type="ECO:0000256" key="2">
    <source>
        <dbReference type="ARBA" id="ARBA00007526"/>
    </source>
</evidence>
<keyword evidence="4 6" id="KW-0804">Transcription</keyword>
<dbReference type="PANTHER" id="PTHR13104">
    <property type="entry name" value="MED-6-RELATED"/>
    <property type="match status" value="1"/>
</dbReference>
<comment type="caution">
    <text evidence="7">The sequence shown here is derived from an EMBL/GenBank/DDBJ whole genome shotgun (WGS) entry which is preliminary data.</text>
</comment>
<dbReference type="Pfam" id="PF04934">
    <property type="entry name" value="Med6"/>
    <property type="match status" value="1"/>
</dbReference>